<keyword evidence="5" id="KW-0597">Phosphoprotein</keyword>
<dbReference type="InterPro" id="IPR029151">
    <property type="entry name" value="Sensor-like_sf"/>
</dbReference>
<reference evidence="17" key="1">
    <citation type="submission" date="2020-07" db="EMBL/GenBank/DDBJ databases">
        <title>Huge and variable diversity of episymbiotic CPR bacteria and DPANN archaea in groundwater ecosystems.</title>
        <authorList>
            <person name="He C.Y."/>
            <person name="Keren R."/>
            <person name="Whittaker M."/>
            <person name="Farag I.F."/>
            <person name="Doudna J."/>
            <person name="Cate J.H.D."/>
            <person name="Banfield J.F."/>
        </authorList>
    </citation>
    <scope>NUCLEOTIDE SEQUENCE</scope>
    <source>
        <strain evidence="17">NC_groundwater_717_Ag_S-0.2um_59_8</strain>
    </source>
</reference>
<keyword evidence="10" id="KW-0067">ATP-binding</keyword>
<evidence type="ECO:0000256" key="2">
    <source>
        <dbReference type="ARBA" id="ARBA00004651"/>
    </source>
</evidence>
<evidence type="ECO:0000256" key="11">
    <source>
        <dbReference type="ARBA" id="ARBA00022989"/>
    </source>
</evidence>
<keyword evidence="8" id="KW-0547">Nucleotide-binding</keyword>
<dbReference type="EC" id="2.7.13.3" evidence="3"/>
<dbReference type="SMART" id="SM00387">
    <property type="entry name" value="HATPase_c"/>
    <property type="match status" value="1"/>
</dbReference>
<evidence type="ECO:0000256" key="15">
    <source>
        <dbReference type="SAM" id="Phobius"/>
    </source>
</evidence>
<keyword evidence="9" id="KW-0418">Kinase</keyword>
<dbReference type="Gene3D" id="1.10.287.130">
    <property type="match status" value="1"/>
</dbReference>
<accession>A0A932GRZ9</accession>
<comment type="subcellular location">
    <subcellularLocation>
        <location evidence="2">Cell membrane</location>
        <topology evidence="2">Multi-pass membrane protein</topology>
    </subcellularLocation>
</comment>
<dbReference type="Pfam" id="PF00512">
    <property type="entry name" value="HisKA"/>
    <property type="match status" value="1"/>
</dbReference>
<evidence type="ECO:0000256" key="8">
    <source>
        <dbReference type="ARBA" id="ARBA00022741"/>
    </source>
</evidence>
<dbReference type="SUPFAM" id="SSF103190">
    <property type="entry name" value="Sensory domain-like"/>
    <property type="match status" value="1"/>
</dbReference>
<dbReference type="PANTHER" id="PTHR43065:SF10">
    <property type="entry name" value="PEROXIDE STRESS-ACTIVATED HISTIDINE KINASE MAK3"/>
    <property type="match status" value="1"/>
</dbReference>
<dbReference type="InterPro" id="IPR004358">
    <property type="entry name" value="Sig_transdc_His_kin-like_C"/>
</dbReference>
<proteinExistence type="predicted"/>
<evidence type="ECO:0000256" key="14">
    <source>
        <dbReference type="SAM" id="MobiDB-lite"/>
    </source>
</evidence>
<dbReference type="SMART" id="SM00388">
    <property type="entry name" value="HisKA"/>
    <property type="match status" value="1"/>
</dbReference>
<evidence type="ECO:0000256" key="9">
    <source>
        <dbReference type="ARBA" id="ARBA00022777"/>
    </source>
</evidence>
<dbReference type="Gene3D" id="3.30.565.10">
    <property type="entry name" value="Histidine kinase-like ATPase, C-terminal domain"/>
    <property type="match status" value="1"/>
</dbReference>
<dbReference type="CDD" id="cd00082">
    <property type="entry name" value="HisKA"/>
    <property type="match status" value="1"/>
</dbReference>
<dbReference type="SUPFAM" id="SSF55874">
    <property type="entry name" value="ATPase domain of HSP90 chaperone/DNA topoisomerase II/histidine kinase"/>
    <property type="match status" value="1"/>
</dbReference>
<dbReference type="InterPro" id="IPR036097">
    <property type="entry name" value="HisK_dim/P_sf"/>
</dbReference>
<evidence type="ECO:0000256" key="5">
    <source>
        <dbReference type="ARBA" id="ARBA00022553"/>
    </source>
</evidence>
<keyword evidence="6" id="KW-0808">Transferase</keyword>
<keyword evidence="4" id="KW-1003">Cell membrane</keyword>
<comment type="caution">
    <text evidence="17">The sequence shown here is derived from an EMBL/GenBank/DDBJ whole genome shotgun (WGS) entry which is preliminary data.</text>
</comment>
<comment type="catalytic activity">
    <reaction evidence="1">
        <text>ATP + protein L-histidine = ADP + protein N-phospho-L-histidine.</text>
        <dbReference type="EC" id="2.7.13.3"/>
    </reaction>
</comment>
<evidence type="ECO:0000256" key="7">
    <source>
        <dbReference type="ARBA" id="ARBA00022692"/>
    </source>
</evidence>
<dbReference type="PRINTS" id="PR00344">
    <property type="entry name" value="BCTRLSENSOR"/>
</dbReference>
<protein>
    <recommendedName>
        <fullName evidence="3">histidine kinase</fullName>
        <ecNumber evidence="3">2.7.13.3</ecNumber>
    </recommendedName>
</protein>
<evidence type="ECO:0000256" key="6">
    <source>
        <dbReference type="ARBA" id="ARBA00022679"/>
    </source>
</evidence>
<keyword evidence="7 15" id="KW-0812">Transmembrane</keyword>
<dbReference type="GO" id="GO:0005886">
    <property type="term" value="C:plasma membrane"/>
    <property type="evidence" value="ECO:0007669"/>
    <property type="project" value="UniProtKB-SubCell"/>
</dbReference>
<feature type="transmembrane region" description="Helical" evidence="15">
    <location>
        <begin position="335"/>
        <end position="355"/>
    </location>
</feature>
<dbReference type="Proteomes" id="UP000741360">
    <property type="component" value="Unassembled WGS sequence"/>
</dbReference>
<evidence type="ECO:0000259" key="16">
    <source>
        <dbReference type="PROSITE" id="PS50109"/>
    </source>
</evidence>
<name>A0A932GRZ9_UNCTE</name>
<dbReference type="PANTHER" id="PTHR43065">
    <property type="entry name" value="SENSOR HISTIDINE KINASE"/>
    <property type="match status" value="1"/>
</dbReference>
<dbReference type="Pfam" id="PF02518">
    <property type="entry name" value="HATPase_c"/>
    <property type="match status" value="1"/>
</dbReference>
<dbReference type="GO" id="GO:0005524">
    <property type="term" value="F:ATP binding"/>
    <property type="evidence" value="ECO:0007669"/>
    <property type="project" value="UniProtKB-KW"/>
</dbReference>
<dbReference type="SUPFAM" id="SSF47384">
    <property type="entry name" value="Homodimeric domain of signal transducing histidine kinase"/>
    <property type="match status" value="1"/>
</dbReference>
<evidence type="ECO:0000256" key="13">
    <source>
        <dbReference type="ARBA" id="ARBA00023136"/>
    </source>
</evidence>
<keyword evidence="12" id="KW-0902">Two-component regulatory system</keyword>
<gene>
    <name evidence="17" type="ORF">HYY65_13545</name>
</gene>
<evidence type="ECO:0000256" key="4">
    <source>
        <dbReference type="ARBA" id="ARBA00022475"/>
    </source>
</evidence>
<dbReference type="AlphaFoldDB" id="A0A932GRZ9"/>
<evidence type="ECO:0000256" key="12">
    <source>
        <dbReference type="ARBA" id="ARBA00023012"/>
    </source>
</evidence>
<evidence type="ECO:0000313" key="18">
    <source>
        <dbReference type="Proteomes" id="UP000741360"/>
    </source>
</evidence>
<evidence type="ECO:0000256" key="3">
    <source>
        <dbReference type="ARBA" id="ARBA00012438"/>
    </source>
</evidence>
<evidence type="ECO:0000256" key="10">
    <source>
        <dbReference type="ARBA" id="ARBA00022840"/>
    </source>
</evidence>
<dbReference type="InterPro" id="IPR003661">
    <property type="entry name" value="HisK_dim/P_dom"/>
</dbReference>
<dbReference type="GO" id="GO:0000155">
    <property type="term" value="F:phosphorelay sensor kinase activity"/>
    <property type="evidence" value="ECO:0007669"/>
    <property type="project" value="InterPro"/>
</dbReference>
<evidence type="ECO:0000256" key="1">
    <source>
        <dbReference type="ARBA" id="ARBA00000085"/>
    </source>
</evidence>
<feature type="region of interest" description="Disordered" evidence="14">
    <location>
        <begin position="119"/>
        <end position="152"/>
    </location>
</feature>
<organism evidence="17 18">
    <name type="scientific">Tectimicrobiota bacterium</name>
    <dbReference type="NCBI Taxonomy" id="2528274"/>
    <lineage>
        <taxon>Bacteria</taxon>
        <taxon>Pseudomonadati</taxon>
        <taxon>Nitrospinota/Tectimicrobiota group</taxon>
        <taxon>Candidatus Tectimicrobiota</taxon>
    </lineage>
</organism>
<dbReference type="InterPro" id="IPR033463">
    <property type="entry name" value="sCache_3"/>
</dbReference>
<feature type="domain" description="Histidine kinase" evidence="16">
    <location>
        <begin position="386"/>
        <end position="598"/>
    </location>
</feature>
<keyword evidence="11 15" id="KW-1133">Transmembrane helix</keyword>
<dbReference type="InterPro" id="IPR003594">
    <property type="entry name" value="HATPase_dom"/>
</dbReference>
<evidence type="ECO:0000313" key="17">
    <source>
        <dbReference type="EMBL" id="MBI3016049.1"/>
    </source>
</evidence>
<keyword evidence="13 15" id="KW-0472">Membrane</keyword>
<dbReference type="Pfam" id="PF17203">
    <property type="entry name" value="sCache_3_2"/>
    <property type="match status" value="1"/>
</dbReference>
<dbReference type="CDD" id="cd00075">
    <property type="entry name" value="HATPase"/>
    <property type="match status" value="1"/>
</dbReference>
<dbReference type="EMBL" id="JACPSX010000260">
    <property type="protein sequence ID" value="MBI3016049.1"/>
    <property type="molecule type" value="Genomic_DNA"/>
</dbReference>
<dbReference type="PROSITE" id="PS50109">
    <property type="entry name" value="HIS_KIN"/>
    <property type="match status" value="1"/>
</dbReference>
<dbReference type="InterPro" id="IPR036890">
    <property type="entry name" value="HATPase_C_sf"/>
</dbReference>
<sequence>MNGFFKDRRTSRYFLASLAVLLLAIAGIGLLAAVKQRDNLTRVLMEEGSSLAAVLQVGGRNAVAANRALENLIAQRLLDNARLIDELAGNGRISEGDLLEIARENRLQKIEILNERGEPEELRPGRGPFAWGEMMRRLGPGSPDPERRRGPFGRMMEQIPREMREEMRQHMRQHFYSPLLEGKAKEALQGFGERQFWQGRQFGVAVRRKSAPGAIVITANADYILSFREEVGLQKLMDDLRSDPRLRYVSLQDANFKVVTSSDRSRLGQEEKNPFLEGILKSGREASRVLDSPEGRKTLEVAAPFLVEGAPLGLFRIGLSMDHVEAAWQNALRSLFLYGAAVLLVAAFAVGTIFSEQQAQMRRARVLEKEAEERHRLASLGNLAAGVAHEVRNPLNAIGMGLQRLQREFRPGSAQDGAEYQEILRVIRDEVNRLNGIIENFLTLARPMNLQKEPVSLSTVVSELETLLREEIRAKGLHWETRLEPNLPAVAADPRQLKQALMNLILNGIQATPPEGSLELLATPNDRGILLSVRDSGAGISPEDRERIFDPYFTTKQGGTGLGLTLARQIIEAHAGRISVESSPGQGSTFTLWLPTGDE</sequence>
<dbReference type="InterPro" id="IPR005467">
    <property type="entry name" value="His_kinase_dom"/>
</dbReference>